<evidence type="ECO:0000313" key="1">
    <source>
        <dbReference type="EMBL" id="TWU25971.1"/>
    </source>
</evidence>
<dbReference type="InterPro" id="IPR018247">
    <property type="entry name" value="EF_Hand_1_Ca_BS"/>
</dbReference>
<dbReference type="RefSeq" id="WP_146451527.1">
    <property type="nucleotide sequence ID" value="NZ_SJPS01000004.1"/>
</dbReference>
<proteinExistence type="predicted"/>
<comment type="caution">
    <text evidence="1">The sequence shown here is derived from an EMBL/GenBank/DDBJ whole genome shotgun (WGS) entry which is preliminary data.</text>
</comment>
<sequence length="801" mass="86380">MIFAPHCLRNAIFAQDRFQRSLLSCILWIFSASFCTAQDQFNFYFSGSTAGVGDIGSYTFDAAGDFWVIGRSPIVSQTPAPRISKLSNNGSSWSADPHVLDEDFAFFYRSVDLASGIADASLGGPALGTPASFLLNPAPLTLTIPTGSGGTMQRIYQPGELAFVSDAMGVIAEQNGTPILSATKKIFRYDLRKVHNPDFGVDGTTTQQPDYANATITNGVNTIQFGASGVTDFNDAFAVVMSEQDMQDAVAASLTADFNKNKVVEGLDLQIWQANYGSAATGTTGDTDADGDADGRDFLTWQRQLGLKDGGSDNFGRSFAWSSDGQSIYAVDAGSNTGGIYRIDATQQVAARRIWIDTKSDDFSSRINSEPAVIHTSARDFDPANPAVGDQIIVEGSLTGGNEGGVNVYLDTGALTVTDPLHLFSEADFRGFAEYIGDSSPQYLSLTTDQVGNLYFHEIQTDGVFVYDTQGRFAKIASEAEHNEFQLANGVGVNDTVLDLQVRTSNIPGFTVNEVIYTDDTLDAPVGILAYKTGDFDRDNDLDASDFALFASALGTRGAPAALENYKFDLNGNAVLAFDTEDQRFEHVSNGPVVVDWKDVKILQQFADIKNGDANFDGAVDFLDLDIMSLNYYTISGQTAETWIDGDFASIDPDYFLDASDVNLVNRVDLDVIADTWVNLLGQSPVTVMDANSHGYVGQFRIDLLSAFADISALSADFNDDMFVDGVDLQIWQSNFGNPGNGLTGDADGDGDVDGRDFLLWERQFTGNAPLVTASQSTVPEQSCFCLSLLVLLGCISLRRL</sequence>
<keyword evidence="2" id="KW-1185">Reference proteome</keyword>
<protein>
    <recommendedName>
        <fullName evidence="3">Phytase-like domain-containing protein</fullName>
    </recommendedName>
</protein>
<gene>
    <name evidence="1" type="ORF">Pla144_31850</name>
</gene>
<evidence type="ECO:0008006" key="3">
    <source>
        <dbReference type="Google" id="ProtNLM"/>
    </source>
</evidence>
<evidence type="ECO:0000313" key="2">
    <source>
        <dbReference type="Proteomes" id="UP000318437"/>
    </source>
</evidence>
<dbReference type="EMBL" id="SJPS01000004">
    <property type="protein sequence ID" value="TWU25971.1"/>
    <property type="molecule type" value="Genomic_DNA"/>
</dbReference>
<dbReference type="PROSITE" id="PS00018">
    <property type="entry name" value="EF_HAND_1"/>
    <property type="match status" value="2"/>
</dbReference>
<dbReference type="AlphaFoldDB" id="A0A5C6CRA3"/>
<organism evidence="1 2">
    <name type="scientific">Bythopirellula polymerisocia</name>
    <dbReference type="NCBI Taxonomy" id="2528003"/>
    <lineage>
        <taxon>Bacteria</taxon>
        <taxon>Pseudomonadati</taxon>
        <taxon>Planctomycetota</taxon>
        <taxon>Planctomycetia</taxon>
        <taxon>Pirellulales</taxon>
        <taxon>Lacipirellulaceae</taxon>
        <taxon>Bythopirellula</taxon>
    </lineage>
</organism>
<reference evidence="1 2" key="1">
    <citation type="submission" date="2019-02" db="EMBL/GenBank/DDBJ databases">
        <title>Deep-cultivation of Planctomycetes and their phenomic and genomic characterization uncovers novel biology.</title>
        <authorList>
            <person name="Wiegand S."/>
            <person name="Jogler M."/>
            <person name="Boedeker C."/>
            <person name="Pinto D."/>
            <person name="Vollmers J."/>
            <person name="Rivas-Marin E."/>
            <person name="Kohn T."/>
            <person name="Peeters S.H."/>
            <person name="Heuer A."/>
            <person name="Rast P."/>
            <person name="Oberbeckmann S."/>
            <person name="Bunk B."/>
            <person name="Jeske O."/>
            <person name="Meyerdierks A."/>
            <person name="Storesund J.E."/>
            <person name="Kallscheuer N."/>
            <person name="Luecker S."/>
            <person name="Lage O.M."/>
            <person name="Pohl T."/>
            <person name="Merkel B.J."/>
            <person name="Hornburger P."/>
            <person name="Mueller R.-W."/>
            <person name="Bruemmer F."/>
            <person name="Labrenz M."/>
            <person name="Spormann A.M."/>
            <person name="Op Den Camp H."/>
            <person name="Overmann J."/>
            <person name="Amann R."/>
            <person name="Jetten M.S.M."/>
            <person name="Mascher T."/>
            <person name="Medema M.H."/>
            <person name="Devos D.P."/>
            <person name="Kaster A.-K."/>
            <person name="Ovreas L."/>
            <person name="Rohde M."/>
            <person name="Galperin M.Y."/>
            <person name="Jogler C."/>
        </authorList>
    </citation>
    <scope>NUCLEOTIDE SEQUENCE [LARGE SCALE GENOMIC DNA]</scope>
    <source>
        <strain evidence="1 2">Pla144</strain>
    </source>
</reference>
<dbReference type="Proteomes" id="UP000318437">
    <property type="component" value="Unassembled WGS sequence"/>
</dbReference>
<accession>A0A5C6CRA3</accession>
<name>A0A5C6CRA3_9BACT</name>
<dbReference type="OrthoDB" id="254829at2"/>